<dbReference type="GO" id="GO:0022857">
    <property type="term" value="F:transmembrane transporter activity"/>
    <property type="evidence" value="ECO:0007669"/>
    <property type="project" value="InterPro"/>
</dbReference>
<feature type="transmembrane region" description="Helical" evidence="6">
    <location>
        <begin position="114"/>
        <end position="136"/>
    </location>
</feature>
<dbReference type="InterPro" id="IPR052524">
    <property type="entry name" value="MFS_Cyanate_Porter"/>
</dbReference>
<feature type="transmembrane region" description="Helical" evidence="6">
    <location>
        <begin position="317"/>
        <end position="339"/>
    </location>
</feature>
<dbReference type="Gene3D" id="1.20.1250.20">
    <property type="entry name" value="MFS general substrate transporter like domains"/>
    <property type="match status" value="2"/>
</dbReference>
<feature type="transmembrane region" description="Helical" evidence="6">
    <location>
        <begin position="181"/>
        <end position="199"/>
    </location>
</feature>
<keyword evidence="2" id="KW-0813">Transport</keyword>
<protein>
    <submittedName>
        <fullName evidence="8">MFS transporter</fullName>
    </submittedName>
</protein>
<dbReference type="PROSITE" id="PS50850">
    <property type="entry name" value="MFS"/>
    <property type="match status" value="1"/>
</dbReference>
<keyword evidence="9" id="KW-1185">Reference proteome</keyword>
<dbReference type="Proteomes" id="UP001250538">
    <property type="component" value="Unassembled WGS sequence"/>
</dbReference>
<dbReference type="GO" id="GO:0005886">
    <property type="term" value="C:plasma membrane"/>
    <property type="evidence" value="ECO:0007669"/>
    <property type="project" value="UniProtKB-SubCell"/>
</dbReference>
<feature type="transmembrane region" description="Helical" evidence="6">
    <location>
        <begin position="351"/>
        <end position="374"/>
    </location>
</feature>
<comment type="subcellular location">
    <subcellularLocation>
        <location evidence="1">Cell membrane</location>
        <topology evidence="1">Multi-pass membrane protein</topology>
    </subcellularLocation>
</comment>
<evidence type="ECO:0000256" key="4">
    <source>
        <dbReference type="ARBA" id="ARBA00022989"/>
    </source>
</evidence>
<evidence type="ECO:0000256" key="2">
    <source>
        <dbReference type="ARBA" id="ARBA00022448"/>
    </source>
</evidence>
<proteinExistence type="predicted"/>
<evidence type="ECO:0000313" key="8">
    <source>
        <dbReference type="EMBL" id="MDT8978955.1"/>
    </source>
</evidence>
<dbReference type="InterPro" id="IPR036259">
    <property type="entry name" value="MFS_trans_sf"/>
</dbReference>
<keyword evidence="3 6" id="KW-0812">Transmembrane</keyword>
<dbReference type="InterPro" id="IPR011701">
    <property type="entry name" value="MFS"/>
</dbReference>
<evidence type="ECO:0000313" key="9">
    <source>
        <dbReference type="Proteomes" id="UP001250538"/>
    </source>
</evidence>
<feature type="transmembrane region" description="Helical" evidence="6">
    <location>
        <begin position="148"/>
        <end position="169"/>
    </location>
</feature>
<keyword evidence="4 6" id="KW-1133">Transmembrane helix</keyword>
<evidence type="ECO:0000256" key="6">
    <source>
        <dbReference type="SAM" id="Phobius"/>
    </source>
</evidence>
<dbReference type="Pfam" id="PF07690">
    <property type="entry name" value="MFS_1"/>
    <property type="match status" value="1"/>
</dbReference>
<feature type="transmembrane region" description="Helical" evidence="6">
    <location>
        <begin position="380"/>
        <end position="401"/>
    </location>
</feature>
<organism evidence="8 9">
    <name type="scientific">Paenibacillus suaedae</name>
    <dbReference type="NCBI Taxonomy" id="3077233"/>
    <lineage>
        <taxon>Bacteria</taxon>
        <taxon>Bacillati</taxon>
        <taxon>Bacillota</taxon>
        <taxon>Bacilli</taxon>
        <taxon>Bacillales</taxon>
        <taxon>Paenibacillaceae</taxon>
        <taxon>Paenibacillus</taxon>
    </lineage>
</organism>
<dbReference type="EMBL" id="JAVYAA010000006">
    <property type="protein sequence ID" value="MDT8978955.1"/>
    <property type="molecule type" value="Genomic_DNA"/>
</dbReference>
<evidence type="ECO:0000256" key="3">
    <source>
        <dbReference type="ARBA" id="ARBA00022692"/>
    </source>
</evidence>
<gene>
    <name evidence="8" type="ORF">RQP50_22200</name>
</gene>
<feature type="transmembrane region" description="Helical" evidence="6">
    <location>
        <begin position="291"/>
        <end position="311"/>
    </location>
</feature>
<feature type="transmembrane region" description="Helical" evidence="6">
    <location>
        <begin position="259"/>
        <end position="279"/>
    </location>
</feature>
<accession>A0AAJ2JXM8</accession>
<feature type="transmembrane region" description="Helical" evidence="6">
    <location>
        <begin position="90"/>
        <end position="108"/>
    </location>
</feature>
<dbReference type="PANTHER" id="PTHR23523">
    <property type="match status" value="1"/>
</dbReference>
<name>A0AAJ2JXM8_9BACL</name>
<keyword evidence="5 6" id="KW-0472">Membrane</keyword>
<dbReference type="RefSeq" id="WP_315746786.1">
    <property type="nucleotide sequence ID" value="NZ_JAVYAA010000006.1"/>
</dbReference>
<feature type="transmembrane region" description="Helical" evidence="6">
    <location>
        <begin position="226"/>
        <end position="247"/>
    </location>
</feature>
<evidence type="ECO:0000256" key="5">
    <source>
        <dbReference type="ARBA" id="ARBA00023136"/>
    </source>
</evidence>
<evidence type="ECO:0000259" key="7">
    <source>
        <dbReference type="PROSITE" id="PS50850"/>
    </source>
</evidence>
<evidence type="ECO:0000256" key="1">
    <source>
        <dbReference type="ARBA" id="ARBA00004651"/>
    </source>
</evidence>
<dbReference type="InterPro" id="IPR020846">
    <property type="entry name" value="MFS_dom"/>
</dbReference>
<comment type="caution">
    <text evidence="8">The sequence shown here is derived from an EMBL/GenBank/DDBJ whole genome shotgun (WGS) entry which is preliminary data.</text>
</comment>
<feature type="domain" description="Major facilitator superfamily (MFS) profile" evidence="7">
    <location>
        <begin position="20"/>
        <end position="406"/>
    </location>
</feature>
<dbReference type="SUPFAM" id="SSF103473">
    <property type="entry name" value="MFS general substrate transporter"/>
    <property type="match status" value="1"/>
</dbReference>
<dbReference type="AlphaFoldDB" id="A0AAJ2JXM8"/>
<feature type="transmembrane region" description="Helical" evidence="6">
    <location>
        <begin position="20"/>
        <end position="39"/>
    </location>
</feature>
<dbReference type="PANTHER" id="PTHR23523:SF2">
    <property type="entry name" value="2-NITROIMIDAZOLE TRANSPORTER"/>
    <property type="match status" value="1"/>
</dbReference>
<feature type="transmembrane region" description="Helical" evidence="6">
    <location>
        <begin position="59"/>
        <end position="78"/>
    </location>
</feature>
<sequence>MKSELRAIDYSLPNKRSTGYTILLILSLFLVSTNLRAAITSISPLLEDIQRDLGMNGISVSLLTSIPLFCMGIFAPMAASLSDRLGMERAITMCIGLIGIATAARFFAVTSFLLLLTALLAGIGIAVAGPLISGFIKHHFPAHASSIVGVYLTGMGIGASISSAFAIPIERAAHGSWSTALGIWSIFAVIGILAWWPIIRKHASTDHHDASSRKQSSKLPWNNKQAWLFLIIFGLQSGIYYTAATWLAPRAQEIGMDAATAGTLVTVYSIMQMIAGLVTPLMLNRTTSRKSWLLAFSICSLAGCSALSYFPAEVNPFLSAAVMGIGAGGLFSIALILPLDVTSTSRDASLWTAMIQFGGYLIGGLLPLVSGVFYDIGGSYQASFLILIFTSLILIAVSVFYRGKRYTHYSQQ</sequence>
<reference evidence="9" key="1">
    <citation type="submission" date="2023-09" db="EMBL/GenBank/DDBJ databases">
        <title>Paenibacillus sp. chi10 Genome sequencing and assembly.</title>
        <authorList>
            <person name="Kim I."/>
        </authorList>
    </citation>
    <scope>NUCLEOTIDE SEQUENCE [LARGE SCALE GENOMIC DNA]</scope>
    <source>
        <strain evidence="9">chi10</strain>
    </source>
</reference>